<evidence type="ECO:0000313" key="4">
    <source>
        <dbReference type="Proteomes" id="UP001497600"/>
    </source>
</evidence>
<protein>
    <recommendedName>
        <fullName evidence="2">Aminotransferase class V domain-containing protein</fullName>
    </recommendedName>
</protein>
<accession>A0ABP0EJ27</accession>
<name>A0ABP0EJ27_9ASCO</name>
<dbReference type="InterPro" id="IPR015422">
    <property type="entry name" value="PyrdxlP-dep_Trfase_small"/>
</dbReference>
<dbReference type="PANTHER" id="PTHR43092:SF2">
    <property type="entry name" value="HERCYNYLCYSTEINE SULFOXIDE LYASE"/>
    <property type="match status" value="1"/>
</dbReference>
<organism evidence="3 4">
    <name type="scientific">[Candida] anglica</name>
    <dbReference type="NCBI Taxonomy" id="148631"/>
    <lineage>
        <taxon>Eukaryota</taxon>
        <taxon>Fungi</taxon>
        <taxon>Dikarya</taxon>
        <taxon>Ascomycota</taxon>
        <taxon>Saccharomycotina</taxon>
        <taxon>Pichiomycetes</taxon>
        <taxon>Debaryomycetaceae</taxon>
        <taxon>Kurtzmaniella</taxon>
    </lineage>
</organism>
<dbReference type="PANTHER" id="PTHR43092">
    <property type="entry name" value="L-CYSTEINE DESULFHYDRASE"/>
    <property type="match status" value="1"/>
</dbReference>
<dbReference type="Gene3D" id="3.40.640.10">
    <property type="entry name" value="Type I PLP-dependent aspartate aminotransferase-like (Major domain)"/>
    <property type="match status" value="1"/>
</dbReference>
<reference evidence="3 4" key="1">
    <citation type="submission" date="2024-01" db="EMBL/GenBank/DDBJ databases">
        <authorList>
            <consortium name="Genoscope - CEA"/>
            <person name="William W."/>
        </authorList>
    </citation>
    <scope>NUCLEOTIDE SEQUENCE [LARGE SCALE GENOMIC DNA]</scope>
    <source>
        <strain evidence="3 4">29B2s-10</strain>
    </source>
</reference>
<dbReference type="InterPro" id="IPR015421">
    <property type="entry name" value="PyrdxlP-dep_Trfase_major"/>
</dbReference>
<dbReference type="InterPro" id="IPR000192">
    <property type="entry name" value="Aminotrans_V_dom"/>
</dbReference>
<dbReference type="SUPFAM" id="SSF53383">
    <property type="entry name" value="PLP-dependent transferases"/>
    <property type="match status" value="1"/>
</dbReference>
<dbReference type="InterPro" id="IPR015424">
    <property type="entry name" value="PyrdxlP-dep_Trfase"/>
</dbReference>
<evidence type="ECO:0000256" key="1">
    <source>
        <dbReference type="ARBA" id="ARBA00022898"/>
    </source>
</evidence>
<dbReference type="Gene3D" id="3.90.1150.10">
    <property type="entry name" value="Aspartate Aminotransferase, domain 1"/>
    <property type="match status" value="1"/>
</dbReference>
<gene>
    <name evidence="3" type="ORF">CAAN4_G02806</name>
</gene>
<proteinExistence type="predicted"/>
<dbReference type="EMBL" id="OZ004259">
    <property type="protein sequence ID" value="CAK7916205.1"/>
    <property type="molecule type" value="Genomic_DNA"/>
</dbReference>
<feature type="domain" description="Aminotransferase class V" evidence="2">
    <location>
        <begin position="35"/>
        <end position="256"/>
    </location>
</feature>
<keyword evidence="4" id="KW-1185">Reference proteome</keyword>
<evidence type="ECO:0000259" key="2">
    <source>
        <dbReference type="Pfam" id="PF00266"/>
    </source>
</evidence>
<dbReference type="Proteomes" id="UP001497600">
    <property type="component" value="Chromosome G"/>
</dbReference>
<evidence type="ECO:0000313" key="3">
    <source>
        <dbReference type="EMBL" id="CAK7916205.1"/>
    </source>
</evidence>
<sequence length="444" mass="50775">MTFPVIPFGREFKAKYFSNLDPHVINVNHGAMGATPDCILDEYCKSYKSSQTFFDKYLRYEQRYEYMTQLKEISTKELLNCDFKNLAIVDSATAGVNTVLRSFPFKSGDKIVFSTTTYGACKKLIQFLERRIQIQPIVVDIKYPASEEEVVAAYETKFQEPGIRMCLMDAVTSVPGARIPFEEITKLCRKYKILSLIDAAHGIGLLKISLLDLKPDFFVTNLHKWFYVPKSCSVLYVNPEYHRVIQPLTISHQYSDEDVSLSTNELEQMRFFDAFQFTASRNKASIACITSAKKFRNETCGGEETIAKYCYELAWEAANHVTTKVWKGSSILNTKETATALINVEVPVQDLIPEVDINEIAPWLPQVEHEICIDYNTFVPCFFYEGKVYIRFSCQIYNELDDYIYAANAVSETFKKFFANIDKFKATPLCGSAFLTVEAFDKIS</sequence>
<dbReference type="Pfam" id="PF00266">
    <property type="entry name" value="Aminotran_5"/>
    <property type="match status" value="1"/>
</dbReference>
<keyword evidence="1" id="KW-0663">Pyridoxal phosphate</keyword>